<protein>
    <submittedName>
        <fullName evidence="1">Uncharacterized protein</fullName>
    </submittedName>
</protein>
<reference evidence="2" key="2">
    <citation type="submission" date="2015-01" db="EMBL/GenBank/DDBJ databases">
        <title>Evolutionary Origins and Diversification of the Mycorrhizal Mutualists.</title>
        <authorList>
            <consortium name="DOE Joint Genome Institute"/>
            <consortium name="Mycorrhizal Genomics Consortium"/>
            <person name="Kohler A."/>
            <person name="Kuo A."/>
            <person name="Nagy L.G."/>
            <person name="Floudas D."/>
            <person name="Copeland A."/>
            <person name="Barry K.W."/>
            <person name="Cichocki N."/>
            <person name="Veneault-Fourrey C."/>
            <person name="LaButti K."/>
            <person name="Lindquist E.A."/>
            <person name="Lipzen A."/>
            <person name="Lundell T."/>
            <person name="Morin E."/>
            <person name="Murat C."/>
            <person name="Riley R."/>
            <person name="Ohm R."/>
            <person name="Sun H."/>
            <person name="Tunlid A."/>
            <person name="Henrissat B."/>
            <person name="Grigoriev I.V."/>
            <person name="Hibbett D.S."/>
            <person name="Martin F."/>
        </authorList>
    </citation>
    <scope>NUCLEOTIDE SEQUENCE [LARGE SCALE GENOMIC DNA]</scope>
    <source>
        <strain evidence="2">UH-Slu-Lm8-n1</strain>
    </source>
</reference>
<name>A0A0D0ADS7_9AGAM</name>
<dbReference type="OrthoDB" id="2161379at2759"/>
<organism evidence="1 2">
    <name type="scientific">Suillus luteus UH-Slu-Lm8-n1</name>
    <dbReference type="NCBI Taxonomy" id="930992"/>
    <lineage>
        <taxon>Eukaryota</taxon>
        <taxon>Fungi</taxon>
        <taxon>Dikarya</taxon>
        <taxon>Basidiomycota</taxon>
        <taxon>Agaricomycotina</taxon>
        <taxon>Agaricomycetes</taxon>
        <taxon>Agaricomycetidae</taxon>
        <taxon>Boletales</taxon>
        <taxon>Suillineae</taxon>
        <taxon>Suillaceae</taxon>
        <taxon>Suillus</taxon>
    </lineage>
</organism>
<dbReference type="HOGENOM" id="CLU_1225479_0_0_1"/>
<dbReference type="InterPro" id="IPR042453">
    <property type="entry name" value="WDR53"/>
</dbReference>
<keyword evidence="2" id="KW-1185">Reference proteome</keyword>
<dbReference type="EMBL" id="KN836270">
    <property type="protein sequence ID" value="KIK32372.1"/>
    <property type="molecule type" value="Genomic_DNA"/>
</dbReference>
<dbReference type="AlphaFoldDB" id="A0A0D0ADS7"/>
<dbReference type="PANTHER" id="PTHR44666:SF1">
    <property type="entry name" value="WD REPEAT-CONTAINING PROTEIN 53"/>
    <property type="match status" value="1"/>
</dbReference>
<dbReference type="SUPFAM" id="SSF50978">
    <property type="entry name" value="WD40 repeat-like"/>
    <property type="match status" value="1"/>
</dbReference>
<dbReference type="PANTHER" id="PTHR44666">
    <property type="entry name" value="WD REPEAT-CONTAINING PROTEIN 53"/>
    <property type="match status" value="1"/>
</dbReference>
<dbReference type="Proteomes" id="UP000054485">
    <property type="component" value="Unassembled WGS sequence"/>
</dbReference>
<sequence length="226" mass="24515">MSHYTGGFGDMWVSSNHHALHFAMDTEKMILAKTDTTLTLKLCADDDDVLNELSLNQRNSQLAFCLDSGTVGVVDISMKQITRMKTSHDNICATVKFTPDRPSELVSSGYDSRLLHHDFHQRTVLSRFDLGTSPLPESSGVSMSPPFILSSAMSPSGILAVGTADGRVWVGTGGEKMSGVSSGTSVKKKRQKWEGLKQDEAFTADVGHGPIVALYVHFTAVLQNPN</sequence>
<evidence type="ECO:0000313" key="1">
    <source>
        <dbReference type="EMBL" id="KIK32372.1"/>
    </source>
</evidence>
<evidence type="ECO:0000313" key="2">
    <source>
        <dbReference type="Proteomes" id="UP000054485"/>
    </source>
</evidence>
<proteinExistence type="predicted"/>
<dbReference type="InterPro" id="IPR036322">
    <property type="entry name" value="WD40_repeat_dom_sf"/>
</dbReference>
<dbReference type="InterPro" id="IPR015943">
    <property type="entry name" value="WD40/YVTN_repeat-like_dom_sf"/>
</dbReference>
<reference evidence="1 2" key="1">
    <citation type="submission" date="2014-04" db="EMBL/GenBank/DDBJ databases">
        <authorList>
            <consortium name="DOE Joint Genome Institute"/>
            <person name="Kuo A."/>
            <person name="Ruytinx J."/>
            <person name="Rineau F."/>
            <person name="Colpaert J."/>
            <person name="Kohler A."/>
            <person name="Nagy L.G."/>
            <person name="Floudas D."/>
            <person name="Copeland A."/>
            <person name="Barry K.W."/>
            <person name="Cichocki N."/>
            <person name="Veneault-Fourrey C."/>
            <person name="LaButti K."/>
            <person name="Lindquist E.A."/>
            <person name="Lipzen A."/>
            <person name="Lundell T."/>
            <person name="Morin E."/>
            <person name="Murat C."/>
            <person name="Sun H."/>
            <person name="Tunlid A."/>
            <person name="Henrissat B."/>
            <person name="Grigoriev I.V."/>
            <person name="Hibbett D.S."/>
            <person name="Martin F."/>
            <person name="Nordberg H.P."/>
            <person name="Cantor M.N."/>
            <person name="Hua S.X."/>
        </authorList>
    </citation>
    <scope>NUCLEOTIDE SEQUENCE [LARGE SCALE GENOMIC DNA]</scope>
    <source>
        <strain evidence="1 2">UH-Slu-Lm8-n1</strain>
    </source>
</reference>
<gene>
    <name evidence="1" type="ORF">CY34DRAFT_758881</name>
</gene>
<dbReference type="Gene3D" id="2.130.10.10">
    <property type="entry name" value="YVTN repeat-like/Quinoprotein amine dehydrogenase"/>
    <property type="match status" value="1"/>
</dbReference>
<dbReference type="STRING" id="930992.A0A0D0ADS7"/>
<dbReference type="InParanoid" id="A0A0D0ADS7"/>
<accession>A0A0D0ADS7</accession>